<comment type="caution">
    <text evidence="2">The sequence shown here is derived from an EMBL/GenBank/DDBJ whole genome shotgun (WGS) entry which is preliminary data.</text>
</comment>
<sequence>MDSPPAKPPPNPIDKEFTFTLDQRRFFARQLPVRLPFGTESLNQDGPIRDVEHLEGPCTVIWTPKKDAPSNWLQVMLTEWVARDDVFCPAFLGNIIMLRVDDSNQLGFPMDQLGPFHPGKVKAVSAVTSNTKFKQGPYFLRSGYLHAVWGVFPDRQEAFMETTIPVAQPSGRYQPLPCGDGRRISIGVPSRLYSDTNEQPLSGVRMSVKDNIDLAGTKTTLSSRSWETLYPAVSTTSVAVQQLLDLGAVVVGKTKLSQFAEVESPTGDCVDFHCPFNPRGDGYLHPEGSTSGGAAALASYDWLDVSIGTDTGGSLREPASKQGLFGIRPSWGLVPLDGVFPLAAALDTVGLLTRDIDLLERIMSLWSPEADDTRTVKYPTKIVTFDDFKYQEGPAQELLESFVFKLRDATKAETMVMSLRDSWEEKDPSGDGRSILEYIGKQQTMRTIKAYDLWQNTEKFRAEFRSAFGMEPYVNPAGHERKQAKDVTFDQQSAALERQRVFREWFLESILDRNDCSGLNTITVVPISCDTPEYRDEYRTGPFVGGNGFHRNFISPLTGCPEIMVPIGQIGYHSRVSGKEEQLPIVVAILGPPISLECDVALTRFVAAALRSAGLPTKVKTGRVAF</sequence>
<evidence type="ECO:0000313" key="2">
    <source>
        <dbReference type="EMBL" id="KAK8008033.1"/>
    </source>
</evidence>
<dbReference type="PANTHER" id="PTHR46310:SF7">
    <property type="entry name" value="AMIDASE 1"/>
    <property type="match status" value="1"/>
</dbReference>
<evidence type="ECO:0000259" key="1">
    <source>
        <dbReference type="Pfam" id="PF01425"/>
    </source>
</evidence>
<gene>
    <name evidence="2" type="ORF">PG991_010584</name>
</gene>
<dbReference type="Gene3D" id="3.90.1300.10">
    <property type="entry name" value="Amidase signature (AS) domain"/>
    <property type="match status" value="1"/>
</dbReference>
<dbReference type="SUPFAM" id="SSF75304">
    <property type="entry name" value="Amidase signature (AS) enzymes"/>
    <property type="match status" value="1"/>
</dbReference>
<dbReference type="InterPro" id="IPR036928">
    <property type="entry name" value="AS_sf"/>
</dbReference>
<evidence type="ECO:0000313" key="3">
    <source>
        <dbReference type="Proteomes" id="UP001396898"/>
    </source>
</evidence>
<name>A0ABR1RBP5_9PEZI</name>
<feature type="domain" description="Amidase" evidence="1">
    <location>
        <begin position="197"/>
        <end position="390"/>
    </location>
</feature>
<dbReference type="InterPro" id="IPR023631">
    <property type="entry name" value="Amidase_dom"/>
</dbReference>
<keyword evidence="3" id="KW-1185">Reference proteome</keyword>
<reference evidence="2 3" key="1">
    <citation type="submission" date="2023-01" db="EMBL/GenBank/DDBJ databases">
        <title>Analysis of 21 Apiospora genomes using comparative genomics revels a genus with tremendous synthesis potential of carbohydrate active enzymes and secondary metabolites.</title>
        <authorList>
            <person name="Sorensen T."/>
        </authorList>
    </citation>
    <scope>NUCLEOTIDE SEQUENCE [LARGE SCALE GENOMIC DNA]</scope>
    <source>
        <strain evidence="2 3">CBS 20057</strain>
    </source>
</reference>
<organism evidence="2 3">
    <name type="scientific">Apiospora marii</name>
    <dbReference type="NCBI Taxonomy" id="335849"/>
    <lineage>
        <taxon>Eukaryota</taxon>
        <taxon>Fungi</taxon>
        <taxon>Dikarya</taxon>
        <taxon>Ascomycota</taxon>
        <taxon>Pezizomycotina</taxon>
        <taxon>Sordariomycetes</taxon>
        <taxon>Xylariomycetidae</taxon>
        <taxon>Amphisphaeriales</taxon>
        <taxon>Apiosporaceae</taxon>
        <taxon>Apiospora</taxon>
    </lineage>
</organism>
<dbReference type="Proteomes" id="UP001396898">
    <property type="component" value="Unassembled WGS sequence"/>
</dbReference>
<proteinExistence type="predicted"/>
<dbReference type="EMBL" id="JAQQWI010000016">
    <property type="protein sequence ID" value="KAK8008033.1"/>
    <property type="molecule type" value="Genomic_DNA"/>
</dbReference>
<accession>A0ABR1RBP5</accession>
<dbReference type="Pfam" id="PF01425">
    <property type="entry name" value="Amidase"/>
    <property type="match status" value="1"/>
</dbReference>
<protein>
    <submittedName>
        <fullName evidence="2">Amidase signature domain-containing protein</fullName>
    </submittedName>
</protein>
<dbReference type="PANTHER" id="PTHR46310">
    <property type="entry name" value="AMIDASE 1"/>
    <property type="match status" value="1"/>
</dbReference>